<dbReference type="EMBL" id="JAWDGP010003976">
    <property type="protein sequence ID" value="KAK3769076.1"/>
    <property type="molecule type" value="Genomic_DNA"/>
</dbReference>
<evidence type="ECO:0000313" key="1">
    <source>
        <dbReference type="EMBL" id="KAK3769076.1"/>
    </source>
</evidence>
<protein>
    <submittedName>
        <fullName evidence="1">Uncharacterized protein</fullName>
    </submittedName>
</protein>
<sequence>MCSNSAVQPNVTWVKQTVQHGMLDGKPVSDESDQSVLAGVCIEMRGLPFSIALDNLAMIYWQRLSPALRAGDSGPRRGSDLSKYAEPCVMDTVNCSRLPRVCGLLQYKVALLLLGVNKTRARSDFHRHSFQLLSWSCCLDSFHSNLTFLFGCHLFLLIGGYDAMTAVSKFVGRAIADGL</sequence>
<dbReference type="AlphaFoldDB" id="A0AAE0ZHY4"/>
<keyword evidence="2" id="KW-1185">Reference proteome</keyword>
<accession>A0AAE0ZHY4</accession>
<dbReference type="Proteomes" id="UP001283361">
    <property type="component" value="Unassembled WGS sequence"/>
</dbReference>
<organism evidence="1 2">
    <name type="scientific">Elysia crispata</name>
    <name type="common">lettuce slug</name>
    <dbReference type="NCBI Taxonomy" id="231223"/>
    <lineage>
        <taxon>Eukaryota</taxon>
        <taxon>Metazoa</taxon>
        <taxon>Spiralia</taxon>
        <taxon>Lophotrochozoa</taxon>
        <taxon>Mollusca</taxon>
        <taxon>Gastropoda</taxon>
        <taxon>Heterobranchia</taxon>
        <taxon>Euthyneura</taxon>
        <taxon>Panpulmonata</taxon>
        <taxon>Sacoglossa</taxon>
        <taxon>Placobranchoidea</taxon>
        <taxon>Plakobranchidae</taxon>
        <taxon>Elysia</taxon>
    </lineage>
</organism>
<proteinExistence type="predicted"/>
<gene>
    <name evidence="1" type="ORF">RRG08_032067</name>
</gene>
<reference evidence="1" key="1">
    <citation type="journal article" date="2023" name="G3 (Bethesda)">
        <title>A reference genome for the long-term kleptoplast-retaining sea slug Elysia crispata morphotype clarki.</title>
        <authorList>
            <person name="Eastman K.E."/>
            <person name="Pendleton A.L."/>
            <person name="Shaikh M.A."/>
            <person name="Suttiyut T."/>
            <person name="Ogas R."/>
            <person name="Tomko P."/>
            <person name="Gavelis G."/>
            <person name="Widhalm J.R."/>
            <person name="Wisecaver J.H."/>
        </authorList>
    </citation>
    <scope>NUCLEOTIDE SEQUENCE</scope>
    <source>
        <strain evidence="1">ECLA1</strain>
    </source>
</reference>
<comment type="caution">
    <text evidence="1">The sequence shown here is derived from an EMBL/GenBank/DDBJ whole genome shotgun (WGS) entry which is preliminary data.</text>
</comment>
<evidence type="ECO:0000313" key="2">
    <source>
        <dbReference type="Proteomes" id="UP001283361"/>
    </source>
</evidence>
<name>A0AAE0ZHY4_9GAST</name>